<feature type="domain" description="Disease resistance protein At4g27190-like leucine-rich repeats" evidence="10">
    <location>
        <begin position="1115"/>
        <end position="1251"/>
    </location>
</feature>
<dbReference type="PANTHER" id="PTHR36766:SF51">
    <property type="entry name" value="DISEASE RESISTANCE RPP13-LIKE PROTEIN 1"/>
    <property type="match status" value="1"/>
</dbReference>
<evidence type="ECO:0000259" key="8">
    <source>
        <dbReference type="Pfam" id="PF00931"/>
    </source>
</evidence>
<name>A0ABY9D596_VITVI</name>
<evidence type="ECO:0000256" key="4">
    <source>
        <dbReference type="ARBA" id="ARBA00022821"/>
    </source>
</evidence>
<feature type="domain" description="Disease resistance protein winged helix" evidence="11">
    <location>
        <begin position="442"/>
        <end position="510"/>
    </location>
</feature>
<feature type="domain" description="Disease resistance N-terminal" evidence="9">
    <location>
        <begin position="15"/>
        <end position="103"/>
    </location>
</feature>
<dbReference type="PANTHER" id="PTHR36766">
    <property type="entry name" value="PLANT BROAD-SPECTRUM MILDEW RESISTANCE PROTEIN RPW8"/>
    <property type="match status" value="1"/>
</dbReference>
<reference evidence="13 14" key="1">
    <citation type="journal article" date="2023" name="Hortic Res">
        <title>The complete reference genome for grapevine (Vitis vinifera L.) genetics and breeding.</title>
        <authorList>
            <person name="Shi X."/>
            <person name="Cao S."/>
            <person name="Wang X."/>
            <person name="Huang S."/>
            <person name="Wang Y."/>
            <person name="Liu Z."/>
            <person name="Liu W."/>
            <person name="Leng X."/>
            <person name="Peng Y."/>
            <person name="Wang N."/>
            <person name="Wang Y."/>
            <person name="Ma Z."/>
            <person name="Xu X."/>
            <person name="Zhang F."/>
            <person name="Xue H."/>
            <person name="Zhong H."/>
            <person name="Wang Y."/>
            <person name="Zhang K."/>
            <person name="Velt A."/>
            <person name="Avia K."/>
            <person name="Holtgrawe D."/>
            <person name="Grimplet J."/>
            <person name="Matus J.T."/>
            <person name="Ware D."/>
            <person name="Wu X."/>
            <person name="Wang H."/>
            <person name="Liu C."/>
            <person name="Fang Y."/>
            <person name="Rustenholz C."/>
            <person name="Cheng Z."/>
            <person name="Xiao H."/>
            <person name="Zhou Y."/>
        </authorList>
    </citation>
    <scope>NUCLEOTIDE SEQUENCE [LARGE SCALE GENOMIC DNA]</scope>
    <source>
        <strain evidence="14">cv. Pinot noir / PN40024</strain>
        <tissue evidence="13">Leaf</tissue>
    </source>
</reference>
<proteinExistence type="predicted"/>
<evidence type="ECO:0000256" key="6">
    <source>
        <dbReference type="SAM" id="Coils"/>
    </source>
</evidence>
<dbReference type="InterPro" id="IPR057135">
    <property type="entry name" value="At4g27190-like_LRR"/>
</dbReference>
<protein>
    <recommendedName>
        <fullName evidence="15">Disease resistance RPP13-like protein 1</fullName>
    </recommendedName>
</protein>
<feature type="domain" description="R13L1/DRL21-like LRR repeat region" evidence="12">
    <location>
        <begin position="708"/>
        <end position="835"/>
    </location>
</feature>
<evidence type="ECO:0000256" key="2">
    <source>
        <dbReference type="ARBA" id="ARBA00022737"/>
    </source>
</evidence>
<dbReference type="InterPro" id="IPR041118">
    <property type="entry name" value="Rx_N"/>
</dbReference>
<keyword evidence="2" id="KW-0677">Repeat</keyword>
<dbReference type="InterPro" id="IPR038005">
    <property type="entry name" value="RX-like_CC"/>
</dbReference>
<keyword evidence="14" id="KW-1185">Reference proteome</keyword>
<dbReference type="Proteomes" id="UP001227230">
    <property type="component" value="Chromosome 13"/>
</dbReference>
<dbReference type="Gene3D" id="1.20.5.4130">
    <property type="match status" value="1"/>
</dbReference>
<evidence type="ECO:0000259" key="12">
    <source>
        <dbReference type="Pfam" id="PF25019"/>
    </source>
</evidence>
<dbReference type="Gene3D" id="3.40.50.300">
    <property type="entry name" value="P-loop containing nucleotide triphosphate hydrolases"/>
    <property type="match status" value="1"/>
</dbReference>
<dbReference type="Pfam" id="PF23559">
    <property type="entry name" value="WHD_DRP"/>
    <property type="match status" value="1"/>
</dbReference>
<dbReference type="InterPro" id="IPR042197">
    <property type="entry name" value="Apaf_helical"/>
</dbReference>
<dbReference type="InterPro" id="IPR032675">
    <property type="entry name" value="LRR_dom_sf"/>
</dbReference>
<evidence type="ECO:0000256" key="3">
    <source>
        <dbReference type="ARBA" id="ARBA00022741"/>
    </source>
</evidence>
<keyword evidence="7" id="KW-0812">Transmembrane</keyword>
<evidence type="ECO:0000256" key="1">
    <source>
        <dbReference type="ARBA" id="ARBA00022614"/>
    </source>
</evidence>
<gene>
    <name evidence="13" type="ORF">VitviT2T_020325</name>
</gene>
<evidence type="ECO:0000313" key="13">
    <source>
        <dbReference type="EMBL" id="WKA02099.1"/>
    </source>
</evidence>
<dbReference type="InterPro" id="IPR056789">
    <property type="entry name" value="LRR_R13L1-DRL21"/>
</dbReference>
<dbReference type="InterPro" id="IPR027417">
    <property type="entry name" value="P-loop_NTPase"/>
</dbReference>
<evidence type="ECO:0000313" key="14">
    <source>
        <dbReference type="Proteomes" id="UP001227230"/>
    </source>
</evidence>
<accession>A0ABY9D596</accession>
<feature type="coiled-coil region" evidence="6">
    <location>
        <begin position="124"/>
        <end position="151"/>
    </location>
</feature>
<evidence type="ECO:0000259" key="9">
    <source>
        <dbReference type="Pfam" id="PF18052"/>
    </source>
</evidence>
<dbReference type="Pfam" id="PF00931">
    <property type="entry name" value="NB-ARC"/>
    <property type="match status" value="1"/>
</dbReference>
<evidence type="ECO:0000259" key="10">
    <source>
        <dbReference type="Pfam" id="PF23247"/>
    </source>
</evidence>
<dbReference type="Gene3D" id="1.10.8.430">
    <property type="entry name" value="Helical domain of apoptotic protease-activating factors"/>
    <property type="match status" value="1"/>
</dbReference>
<feature type="transmembrane region" description="Helical" evidence="7">
    <location>
        <begin position="1405"/>
        <end position="1425"/>
    </location>
</feature>
<evidence type="ECO:0000256" key="5">
    <source>
        <dbReference type="ARBA" id="ARBA00022840"/>
    </source>
</evidence>
<dbReference type="InterPro" id="IPR058922">
    <property type="entry name" value="WHD_DRP"/>
</dbReference>
<keyword evidence="5" id="KW-0067">ATP-binding</keyword>
<evidence type="ECO:0008006" key="15">
    <source>
        <dbReference type="Google" id="ProtNLM"/>
    </source>
</evidence>
<dbReference type="PRINTS" id="PR00364">
    <property type="entry name" value="DISEASERSIST"/>
</dbReference>
<dbReference type="CDD" id="cd14798">
    <property type="entry name" value="RX-CC_like"/>
    <property type="match status" value="1"/>
</dbReference>
<dbReference type="EMBL" id="CP126660">
    <property type="protein sequence ID" value="WKA02099.1"/>
    <property type="molecule type" value="Genomic_DNA"/>
</dbReference>
<organism evidence="13 14">
    <name type="scientific">Vitis vinifera</name>
    <name type="common">Grape</name>
    <dbReference type="NCBI Taxonomy" id="29760"/>
    <lineage>
        <taxon>Eukaryota</taxon>
        <taxon>Viridiplantae</taxon>
        <taxon>Streptophyta</taxon>
        <taxon>Embryophyta</taxon>
        <taxon>Tracheophyta</taxon>
        <taxon>Spermatophyta</taxon>
        <taxon>Magnoliopsida</taxon>
        <taxon>eudicotyledons</taxon>
        <taxon>Gunneridae</taxon>
        <taxon>Pentapetalae</taxon>
        <taxon>rosids</taxon>
        <taxon>Vitales</taxon>
        <taxon>Vitaceae</taxon>
        <taxon>Viteae</taxon>
        <taxon>Vitis</taxon>
    </lineage>
</organism>
<keyword evidence="7" id="KW-1133">Transmembrane helix</keyword>
<dbReference type="Gene3D" id="1.10.10.10">
    <property type="entry name" value="Winged helix-like DNA-binding domain superfamily/Winged helix DNA-binding domain"/>
    <property type="match status" value="1"/>
</dbReference>
<dbReference type="Pfam" id="PF25019">
    <property type="entry name" value="LRR_R13L1-DRL21"/>
    <property type="match status" value="1"/>
</dbReference>
<sequence>MAFVGEAILSSFFDTLFDKLSSVLIDYTRQVQVHDELNKWEKTLKKINAVLEDAEEKQMEEKVVKIWLDDLSDLAYDVEDILDDLATQALGRQLMVETQPSTSKFRSLIPSCCTSFTPSAIKFNVEMRTKIENITARLENISSRKNNLLSTEKNSGKRSAKTREIPHTTSLVDEPIVYGRETEKAAIVDSLLHYHEPSDDAVRVIAIIGMAGVGKTTLAQFAYNHDGVKSHFDLRVWVCVSDEFDVVGVTRTILQSVASTSRKSDAKDLNQLQVQLNDELSGKKFLLVLDDVWSQDCNKWNLLYKPMRTGAQGSRVIVTTRDQRVVPAVRASSAYPLEVLSNDDCLSLFAQHAFIHTRNFDNHPHLRAVGERIVKKCRGLPLAAKALGGMLRTQLNRDAWEEILGSKIWELPKENNSILPALKLSYHHLPSHLKCCFAYCSIFPKDYEFNVDELVLLWMGEGFLHQVNRKKQMEEIGTAYFHELLARSFFQQSNHHSSQFVMHDLIHDLAQLVAGDVCFNLEDKLENDDQHAISARARHSCFTRQEFEVVGKFEAFDKAKNLRTLIAVPITMPQDSFTLSGKISNQVLHNLIMPMRYLRVLSLTDYIMGELPCLIGELIHLRYLNFSNSRIQSLPNSVGHLYNLQTLILRGCHELTELPIGIGKLKNLRHLDITRTSRLREMPFQFSNLTNLQVLTRFIVSKSRGVGIDELKNCSNLQGVLSISSLQEVVDVGEARAPNLKDKKKIEELTMQWSNDSWDVRNDICELHVLESLQPRENLKRLTIAFYGGSKFPSWLGDPSFSVMVELTLKNCQKCMLLPNLGGLSVLKVLCIEGMSQVKSIGAEFYGESMNPFASLKELRFKDMPEWENWSHSNFIKENVGTFPHLEKFFMRKCPKLIGELPKCLQSLVELEVLECPGLMCGLPKLASLRELTLKECDEAVLGGAQFDLPSLVTVNLIQISRLTCLRTGFTRSLVALQELRIYNCDGLTCLWEEQWLPCNLKKLEIRDCANLEKLSNGLQTLTRLEELEIWSCPKLESFPDSGFPPMLRRLELFYCEGLKSLPHNYSSCPLEVLTIECSPFLKCFPNGELPTTLKNLRIRNCLSLESLPEGLMHHNSTSSSNTCCLETLLIDNCSSLNSFPTGELPFTLKKLSITRCTNLESVSEKMSPNSTALEYLQLMEYPNLKSLQGCLDSLRKLVINDCGGLECFPERGLSIPNLEYLKIEGCENLKSLTHQMRNLKSLRSLTISECLGLESFPKEGLAPNLASLGINNCKNLKTPISEWGFDTLTTLSHLIIREMFPDMVSFPVKESRLLFSLTRLYIDGMESLASLALCNLISLRSLDISNCPNLWSLGPLPATLEELFISGCPTIEERYLKEGGEYWSNVAHIPCIYEGIQSTPICNLVPISFIFTFEFLFILHFSILMQFCNQDMTL</sequence>
<keyword evidence="4" id="KW-0611">Plant defense</keyword>
<dbReference type="InterPro" id="IPR002182">
    <property type="entry name" value="NB-ARC"/>
</dbReference>
<keyword evidence="1" id="KW-0433">Leucine-rich repeat</keyword>
<keyword evidence="7" id="KW-0472">Membrane</keyword>
<keyword evidence="3" id="KW-0547">Nucleotide-binding</keyword>
<dbReference type="SUPFAM" id="SSF52058">
    <property type="entry name" value="L domain-like"/>
    <property type="match status" value="3"/>
</dbReference>
<keyword evidence="6" id="KW-0175">Coiled coil</keyword>
<dbReference type="Pfam" id="PF18052">
    <property type="entry name" value="Rx_N"/>
    <property type="match status" value="1"/>
</dbReference>
<evidence type="ECO:0000259" key="11">
    <source>
        <dbReference type="Pfam" id="PF23559"/>
    </source>
</evidence>
<dbReference type="InterPro" id="IPR036388">
    <property type="entry name" value="WH-like_DNA-bd_sf"/>
</dbReference>
<evidence type="ECO:0000256" key="7">
    <source>
        <dbReference type="SAM" id="Phobius"/>
    </source>
</evidence>
<dbReference type="Pfam" id="PF23247">
    <property type="entry name" value="LRR_RPS2"/>
    <property type="match status" value="1"/>
</dbReference>
<dbReference type="Gene3D" id="3.80.10.10">
    <property type="entry name" value="Ribonuclease Inhibitor"/>
    <property type="match status" value="4"/>
</dbReference>
<feature type="domain" description="NB-ARC" evidence="8">
    <location>
        <begin position="181"/>
        <end position="355"/>
    </location>
</feature>
<dbReference type="SUPFAM" id="SSF52540">
    <property type="entry name" value="P-loop containing nucleoside triphosphate hydrolases"/>
    <property type="match status" value="1"/>
</dbReference>